<dbReference type="Proteomes" id="UP000722125">
    <property type="component" value="Unassembled WGS sequence"/>
</dbReference>
<sequence length="1477" mass="161221">MTTDSPHRPDPASDDGAPGEAARRNRGPRRGRAARGGPDARGGGDQRGGHARRARAAAARTAAVVPPIHYPPELPVSARREDIAAAIRDHQVVVVAGETGSGKTTQLPKILLDLGRGRAGQIGHTQPRRIAARSVAERIAQEIGTPLGELVGYQVRFTDTSSEHTLVKVMTDGILLAAIQRDPELLAYDTLVIDEAHERSLNIDFLLGYLTRLLPRRPDLKVVITSATIDSARFARHFATPPTADRPEGVPAPVVEVTGRTYPVEIRYRPLSPDALGVDDEDDEGTGTDGATGRPARRPRTPARQPVRERDLMTGITEAVDELCAEGPGDVLVFLSGEREIRDAEDALRASLGTRATDPRHPQHVELLPLFSRLSAAEQHRVFSSHPGRRVVLATNVAETSLTVPGIRYVVDPGTARISRWSKATKVQRLPIEPISQASANQRSGRCGRVADGIAIRLYSQDDFERRDRFTEPEILRTSLASVILQMIAVGVAATPEDVVGFPFVDPPDVRAVRDGVQLLTELGAIESGAQGTRLTETGRAIAQLPVDPRLARMVVEAARHGVLREVVVVAAALSIQDPRERPAEERDKADAMHARFADPSSDLLAYLNLWTYLREQQRELSGSAFRRTCRSEHLNYLRVREWQDVVTQLKDLSKHLPGAERRTGGDGAPALAETAPDEPAGGPRRGELRREWDADAVHRSVLAGLLSHVGMQEATEVAAPRKGDRRPQGRPDRRGRNEYLGARGARFAIFPGSGLARKPPAWVMAAELVETSRLWARDTARIDPAWAEELGAHLVKRTYSEPAWSTKQGAATCTERVLLYGLPVVAGRRVLYAAVDPGHARELFLRHALVQGEWTTHHQFFHENRRLLAEAEELAARARRADLLADEDTLYDFYDERVPDDVVSARHFDQWWKTARRRDPDLLSFDRALLVADDAHAIDESSFPSRWPQGDLSLPLTYQFEPGTEADGVTVHIPLAQLPRVTPDGFGWMVPGLLDELVVATIRSLPKPVRVQLVPAPDVGRAVAERLRAQSASWEDTVRAGDAAPSFHEAFARAVRELRDVEVPQDAFDDERLPAHLRLTFRVVGDRGGVVDEGRDLAALQHRLADRAQDAVDTAVRSALRQAMREAGLTSDEPARPGPGAGGRPARGTASAPSSDPVPSASPEHTATPGPTPGPAPGLAEQVTRTGLTTWPDDLTLPEVVEVRTGATLVRAYPSLVQERDRTVAVRTLADGSARPAAARAGLRRLLLIDGGLAPARVTSRWSGAQALALAANPYPSRDALVEDVQLAAVDALVAEHLRTRPADAGRTPADVRTPADYAALRAYLRDRLEDRVHTLVGTLVQVLTAWRELEVDLRGTTSLPLLATAADVREQSARLVHAGFVVETGADRLHHLTRYLRAARHRLERAAQGPQRDADLAWQVHDLENALASAPGADPEQVAQVRWQLEELRVSLFAQQLGTPTPVSPQRIRKALATL</sequence>
<evidence type="ECO:0000259" key="6">
    <source>
        <dbReference type="PROSITE" id="PS51192"/>
    </source>
</evidence>
<evidence type="ECO:0000256" key="4">
    <source>
        <dbReference type="ARBA" id="ARBA00022840"/>
    </source>
</evidence>
<dbReference type="InterPro" id="IPR027417">
    <property type="entry name" value="P-loop_NTPase"/>
</dbReference>
<keyword evidence="1" id="KW-0547">Nucleotide-binding</keyword>
<dbReference type="NCBIfam" id="TIGR01967">
    <property type="entry name" value="DEAH_box_HrpA"/>
    <property type="match status" value="1"/>
</dbReference>
<evidence type="ECO:0000256" key="2">
    <source>
        <dbReference type="ARBA" id="ARBA00022801"/>
    </source>
</evidence>
<feature type="region of interest" description="Disordered" evidence="5">
    <location>
        <begin position="1126"/>
        <end position="1181"/>
    </location>
</feature>
<name>A0ABS5TW76_9CELL</name>
<dbReference type="InterPro" id="IPR001650">
    <property type="entry name" value="Helicase_C-like"/>
</dbReference>
<dbReference type="Pfam" id="PF21010">
    <property type="entry name" value="HA2_C"/>
    <property type="match status" value="1"/>
</dbReference>
<evidence type="ECO:0000259" key="7">
    <source>
        <dbReference type="PROSITE" id="PS51194"/>
    </source>
</evidence>
<keyword evidence="9" id="KW-1185">Reference proteome</keyword>
<dbReference type="InterPro" id="IPR024590">
    <property type="entry name" value="HrpA_C"/>
</dbReference>
<accession>A0ABS5TW76</accession>
<dbReference type="SMART" id="SM00847">
    <property type="entry name" value="HA2"/>
    <property type="match status" value="1"/>
</dbReference>
<dbReference type="PANTHER" id="PTHR18934:SF99">
    <property type="entry name" value="ATP-DEPENDENT RNA HELICASE DHX37-RELATED"/>
    <property type="match status" value="1"/>
</dbReference>
<dbReference type="InterPro" id="IPR007502">
    <property type="entry name" value="Helicase-assoc_dom"/>
</dbReference>
<dbReference type="PANTHER" id="PTHR18934">
    <property type="entry name" value="ATP-DEPENDENT RNA HELICASE"/>
    <property type="match status" value="1"/>
</dbReference>
<dbReference type="Gene3D" id="1.20.120.1080">
    <property type="match status" value="1"/>
</dbReference>
<feature type="region of interest" description="Disordered" evidence="5">
    <location>
        <begin position="272"/>
        <end position="309"/>
    </location>
</feature>
<dbReference type="GO" id="GO:0003724">
    <property type="term" value="F:RNA helicase activity"/>
    <property type="evidence" value="ECO:0007669"/>
    <property type="project" value="UniProtKB-EC"/>
</dbReference>
<organism evidence="8 9">
    <name type="scientific">Cellulomonas fulva</name>
    <dbReference type="NCBI Taxonomy" id="2835530"/>
    <lineage>
        <taxon>Bacteria</taxon>
        <taxon>Bacillati</taxon>
        <taxon>Actinomycetota</taxon>
        <taxon>Actinomycetes</taxon>
        <taxon>Micrococcales</taxon>
        <taxon>Cellulomonadaceae</taxon>
        <taxon>Cellulomonas</taxon>
    </lineage>
</organism>
<keyword evidence="2 8" id="KW-0378">Hydrolase</keyword>
<dbReference type="PROSITE" id="PS51192">
    <property type="entry name" value="HELICASE_ATP_BIND_1"/>
    <property type="match status" value="1"/>
</dbReference>
<keyword evidence="4" id="KW-0067">ATP-binding</keyword>
<feature type="region of interest" description="Disordered" evidence="5">
    <location>
        <begin position="714"/>
        <end position="738"/>
    </location>
</feature>
<comment type="caution">
    <text evidence="8">The sequence shown here is derived from an EMBL/GenBank/DDBJ whole genome shotgun (WGS) entry which is preliminary data.</text>
</comment>
<dbReference type="InterPro" id="IPR003593">
    <property type="entry name" value="AAA+_ATPase"/>
</dbReference>
<dbReference type="Pfam" id="PF00271">
    <property type="entry name" value="Helicase_C"/>
    <property type="match status" value="1"/>
</dbReference>
<dbReference type="SMART" id="SM00382">
    <property type="entry name" value="AAA"/>
    <property type="match status" value="1"/>
</dbReference>
<dbReference type="EMBL" id="JAHBOH010000001">
    <property type="protein sequence ID" value="MBT0993391.1"/>
    <property type="molecule type" value="Genomic_DNA"/>
</dbReference>
<reference evidence="8 9" key="1">
    <citation type="submission" date="2021-05" db="EMBL/GenBank/DDBJ databases">
        <title>Description of Cellulomonas sp. DKR-3 sp. nov.</title>
        <authorList>
            <person name="Dahal R.H."/>
            <person name="Chaudhary D.K."/>
        </authorList>
    </citation>
    <scope>NUCLEOTIDE SEQUENCE [LARGE SCALE GENOMIC DNA]</scope>
    <source>
        <strain evidence="8 9">DKR-3</strain>
    </source>
</reference>
<feature type="domain" description="Helicase ATP-binding" evidence="6">
    <location>
        <begin position="84"/>
        <end position="247"/>
    </location>
</feature>
<keyword evidence="3 8" id="KW-0347">Helicase</keyword>
<feature type="compositionally biased region" description="Basic and acidic residues" evidence="5">
    <location>
        <begin position="1"/>
        <end position="11"/>
    </location>
</feature>
<dbReference type="Gene3D" id="3.40.50.300">
    <property type="entry name" value="P-loop containing nucleotide triphosphate hydrolases"/>
    <property type="match status" value="2"/>
</dbReference>
<dbReference type="InterPro" id="IPR014001">
    <property type="entry name" value="Helicase_ATP-bd"/>
</dbReference>
<evidence type="ECO:0000256" key="5">
    <source>
        <dbReference type="SAM" id="MobiDB-lite"/>
    </source>
</evidence>
<dbReference type="SMART" id="SM00490">
    <property type="entry name" value="HELICc"/>
    <property type="match status" value="1"/>
</dbReference>
<evidence type="ECO:0000313" key="8">
    <source>
        <dbReference type="EMBL" id="MBT0993391.1"/>
    </source>
</evidence>
<feature type="region of interest" description="Disordered" evidence="5">
    <location>
        <begin position="1"/>
        <end position="61"/>
    </location>
</feature>
<dbReference type="RefSeq" id="WP_214346843.1">
    <property type="nucleotide sequence ID" value="NZ_JAHBOH010000001.1"/>
</dbReference>
<dbReference type="Pfam" id="PF00270">
    <property type="entry name" value="DEAD"/>
    <property type="match status" value="1"/>
</dbReference>
<evidence type="ECO:0000256" key="3">
    <source>
        <dbReference type="ARBA" id="ARBA00022806"/>
    </source>
</evidence>
<feature type="compositionally biased region" description="Basic residues" evidence="5">
    <location>
        <begin position="24"/>
        <end position="33"/>
    </location>
</feature>
<dbReference type="SMART" id="SM00487">
    <property type="entry name" value="DEXDc"/>
    <property type="match status" value="1"/>
</dbReference>
<dbReference type="GO" id="GO:0016787">
    <property type="term" value="F:hydrolase activity"/>
    <property type="evidence" value="ECO:0007669"/>
    <property type="project" value="UniProtKB-KW"/>
</dbReference>
<dbReference type="Pfam" id="PF11898">
    <property type="entry name" value="DUF3418"/>
    <property type="match status" value="1"/>
</dbReference>
<gene>
    <name evidence="8" type="primary">hrpA</name>
    <name evidence="8" type="ORF">KIN34_03710</name>
</gene>
<feature type="compositionally biased region" description="Basic and acidic residues" evidence="5">
    <location>
        <begin position="720"/>
        <end position="738"/>
    </location>
</feature>
<dbReference type="CDD" id="cd18791">
    <property type="entry name" value="SF2_C_RHA"/>
    <property type="match status" value="1"/>
</dbReference>
<dbReference type="InterPro" id="IPR011709">
    <property type="entry name" value="DEAD-box_helicase_OB_fold"/>
</dbReference>
<dbReference type="PROSITE" id="PS51194">
    <property type="entry name" value="HELICASE_CTER"/>
    <property type="match status" value="1"/>
</dbReference>
<dbReference type="InterPro" id="IPR010222">
    <property type="entry name" value="RNA_helicase_HrpA"/>
</dbReference>
<dbReference type="SUPFAM" id="SSF52540">
    <property type="entry name" value="P-loop containing nucleoside triphosphate hydrolases"/>
    <property type="match status" value="1"/>
</dbReference>
<feature type="compositionally biased region" description="Low complexity" evidence="5">
    <location>
        <begin position="1147"/>
        <end position="1170"/>
    </location>
</feature>
<evidence type="ECO:0000313" key="9">
    <source>
        <dbReference type="Proteomes" id="UP000722125"/>
    </source>
</evidence>
<dbReference type="Pfam" id="PF07717">
    <property type="entry name" value="OB_NTP_bind"/>
    <property type="match status" value="1"/>
</dbReference>
<evidence type="ECO:0000256" key="1">
    <source>
        <dbReference type="ARBA" id="ARBA00022741"/>
    </source>
</evidence>
<proteinExistence type="predicted"/>
<feature type="compositionally biased region" description="Acidic residues" evidence="5">
    <location>
        <begin position="277"/>
        <end position="286"/>
    </location>
</feature>
<feature type="domain" description="Helicase C-terminal" evidence="7">
    <location>
        <begin position="315"/>
        <end position="491"/>
    </location>
</feature>
<protein>
    <submittedName>
        <fullName evidence="8">ATP-dependent RNA helicase HrpA</fullName>
        <ecNumber evidence="8">3.6.4.13</ecNumber>
    </submittedName>
</protein>
<dbReference type="InterPro" id="IPR011545">
    <property type="entry name" value="DEAD/DEAH_box_helicase_dom"/>
</dbReference>
<feature type="region of interest" description="Disordered" evidence="5">
    <location>
        <begin position="657"/>
        <end position="687"/>
    </location>
</feature>
<dbReference type="EC" id="3.6.4.13" evidence="8"/>